<evidence type="ECO:0000256" key="4">
    <source>
        <dbReference type="ARBA" id="ARBA00022989"/>
    </source>
</evidence>
<dbReference type="Pfam" id="PF03169">
    <property type="entry name" value="OPT"/>
    <property type="match status" value="1"/>
</dbReference>
<feature type="transmembrane region" description="Helical" evidence="6">
    <location>
        <begin position="78"/>
        <end position="96"/>
    </location>
</feature>
<feature type="transmembrane region" description="Helical" evidence="6">
    <location>
        <begin position="336"/>
        <end position="358"/>
    </location>
</feature>
<sequence length="579" mass="60508">MNTDVYRELTVAAVLLGLIQGIILNIAFAYIALKLGFSLGGSAIAAIFGYVFLRGMLRKGTIVENSVNQTIASGINSAGTGVIFVLPALFLLGFHGNSVLSIWPLLLAGIGGAILGVVVIIPLRKQLIEIERLRFPTGVAVATIIRSGATGGNKGKLLLIGFLISAIWKLLMISGWLESPGVLENEELNLSFGLLPAYFAPALSLSLLNFAVGLLSGRAGLPFFFGGILAWWVISPVTVTAGWVPVELNNQALVDFIYIEMLRPLGIGILIGAALMEVLVNFPALKSAIYSLAMASRTASHKDGRDEMPFWLLLAGGGAAIVFFFIAAWSTPDVSLIQATFVALLATLWLGLAGLIVAQCTGLTDMSPVSGIALITITMMMIVVNGNVAAALIVTLAAAVAIAQSADMMQDLKTGFMLGNRPLLQQLVQFGTSWLGVIIAFFVIYVLWSSGAGGENGFGYGTSLPAPQATALMSIIEAVQNDTVPTNKYVLGGIVGILLGAAPVASLGILVGLAMYLPFSVTLSYGLGCLTQMSITKHQGEAFTENKLIPLAAGLIIGEALMGIGGALYEIMQSTGGTG</sequence>
<evidence type="ECO:0000256" key="1">
    <source>
        <dbReference type="ARBA" id="ARBA00004141"/>
    </source>
</evidence>
<dbReference type="EMBL" id="JAUCGM010000321">
    <property type="protein sequence ID" value="MDM8562858.1"/>
    <property type="molecule type" value="Genomic_DNA"/>
</dbReference>
<feature type="transmembrane region" description="Helical" evidence="6">
    <location>
        <begin position="310"/>
        <end position="330"/>
    </location>
</feature>
<feature type="transmembrane region" description="Helical" evidence="6">
    <location>
        <begin position="548"/>
        <end position="569"/>
    </location>
</feature>
<comment type="subcellular location">
    <subcellularLocation>
        <location evidence="1">Membrane</location>
        <topology evidence="1">Multi-pass membrane protein</topology>
    </subcellularLocation>
</comment>
<gene>
    <name evidence="7" type="ORF">QUF54_05840</name>
</gene>
<evidence type="ECO:0000256" key="5">
    <source>
        <dbReference type="ARBA" id="ARBA00023136"/>
    </source>
</evidence>
<feature type="transmembrane region" description="Helical" evidence="6">
    <location>
        <begin position="157"/>
        <end position="177"/>
    </location>
</feature>
<evidence type="ECO:0000313" key="7">
    <source>
        <dbReference type="EMBL" id="MDM8562858.1"/>
    </source>
</evidence>
<keyword evidence="2" id="KW-0813">Transport</keyword>
<comment type="caution">
    <text evidence="7">The sequence shown here is derived from an EMBL/GenBank/DDBJ whole genome shotgun (WGS) entry which is preliminary data.</text>
</comment>
<keyword evidence="3 6" id="KW-0812">Transmembrane</keyword>
<name>A0ABT7VTH6_9GAMM</name>
<accession>A0ABT7VTH6</accession>
<feature type="transmembrane region" description="Helical" evidence="6">
    <location>
        <begin position="197"/>
        <end position="216"/>
    </location>
</feature>
<dbReference type="Proteomes" id="UP001171945">
    <property type="component" value="Unassembled WGS sequence"/>
</dbReference>
<evidence type="ECO:0000313" key="8">
    <source>
        <dbReference type="Proteomes" id="UP001171945"/>
    </source>
</evidence>
<evidence type="ECO:0000256" key="6">
    <source>
        <dbReference type="SAM" id="Phobius"/>
    </source>
</evidence>
<evidence type="ECO:0000256" key="3">
    <source>
        <dbReference type="ARBA" id="ARBA00022692"/>
    </source>
</evidence>
<dbReference type="InterPro" id="IPR004813">
    <property type="entry name" value="OPT"/>
</dbReference>
<protein>
    <submittedName>
        <fullName evidence="7">OPT/YSL family transporter</fullName>
    </submittedName>
</protein>
<dbReference type="PANTHER" id="PTHR31645">
    <property type="entry name" value="OLIGOPEPTIDE TRANSPORTER YGL114W-RELATED"/>
    <property type="match status" value="1"/>
</dbReference>
<feature type="transmembrane region" description="Helical" evidence="6">
    <location>
        <begin position="423"/>
        <end position="448"/>
    </location>
</feature>
<organism evidence="7 8">
    <name type="scientific">Candidatus Marithioploca araucensis</name>
    <dbReference type="NCBI Taxonomy" id="70273"/>
    <lineage>
        <taxon>Bacteria</taxon>
        <taxon>Pseudomonadati</taxon>
        <taxon>Pseudomonadota</taxon>
        <taxon>Gammaproteobacteria</taxon>
        <taxon>Thiotrichales</taxon>
        <taxon>Thiotrichaceae</taxon>
        <taxon>Candidatus Marithioploca</taxon>
    </lineage>
</organism>
<feature type="transmembrane region" description="Helical" evidence="6">
    <location>
        <begin position="39"/>
        <end position="57"/>
    </location>
</feature>
<dbReference type="PRINTS" id="PR00173">
    <property type="entry name" value="EDTRNSPORT"/>
</dbReference>
<keyword evidence="5 6" id="KW-0472">Membrane</keyword>
<proteinExistence type="predicted"/>
<feature type="transmembrane region" description="Helical" evidence="6">
    <location>
        <begin position="102"/>
        <end position="123"/>
    </location>
</feature>
<dbReference type="PANTHER" id="PTHR31645:SF0">
    <property type="entry name" value="OLIGOPEPTIDE TRANSPORTER YGL114W-RELATED"/>
    <property type="match status" value="1"/>
</dbReference>
<reference evidence="7" key="1">
    <citation type="submission" date="2023-06" db="EMBL/GenBank/DDBJ databases">
        <title>Uncultivated large filamentous bacteria from sulfidic sediments reveal new species and different genomic features in energy metabolism and defense.</title>
        <authorList>
            <person name="Fonseca A."/>
        </authorList>
    </citation>
    <scope>NUCLEOTIDE SEQUENCE</scope>
    <source>
        <strain evidence="7">HSG4</strain>
    </source>
</reference>
<feature type="transmembrane region" description="Helical" evidence="6">
    <location>
        <begin position="489"/>
        <end position="510"/>
    </location>
</feature>
<feature type="transmembrane region" description="Helical" evidence="6">
    <location>
        <begin position="12"/>
        <end position="33"/>
    </location>
</feature>
<feature type="transmembrane region" description="Helical" evidence="6">
    <location>
        <begin position="223"/>
        <end position="245"/>
    </location>
</feature>
<feature type="transmembrane region" description="Helical" evidence="6">
    <location>
        <begin position="265"/>
        <end position="289"/>
    </location>
</feature>
<dbReference type="InterPro" id="IPR045035">
    <property type="entry name" value="YSL-like"/>
</dbReference>
<keyword evidence="4 6" id="KW-1133">Transmembrane helix</keyword>
<evidence type="ECO:0000256" key="2">
    <source>
        <dbReference type="ARBA" id="ARBA00022448"/>
    </source>
</evidence>
<feature type="transmembrane region" description="Helical" evidence="6">
    <location>
        <begin position="370"/>
        <end position="403"/>
    </location>
</feature>
<keyword evidence="8" id="KW-1185">Reference proteome</keyword>